<name>A0A3P7K094_STRVU</name>
<gene>
    <name evidence="1" type="ORF">SVUK_LOCUS20627</name>
</gene>
<organism evidence="1 2">
    <name type="scientific">Strongylus vulgaris</name>
    <name type="common">Blood worm</name>
    <dbReference type="NCBI Taxonomy" id="40348"/>
    <lineage>
        <taxon>Eukaryota</taxon>
        <taxon>Metazoa</taxon>
        <taxon>Ecdysozoa</taxon>
        <taxon>Nematoda</taxon>
        <taxon>Chromadorea</taxon>
        <taxon>Rhabditida</taxon>
        <taxon>Rhabditina</taxon>
        <taxon>Rhabditomorpha</taxon>
        <taxon>Strongyloidea</taxon>
        <taxon>Strongylidae</taxon>
        <taxon>Strongylus</taxon>
    </lineage>
</organism>
<evidence type="ECO:0000313" key="1">
    <source>
        <dbReference type="EMBL" id="VDM85629.1"/>
    </source>
</evidence>
<dbReference type="EMBL" id="UYYB01143173">
    <property type="protein sequence ID" value="VDM85629.1"/>
    <property type="molecule type" value="Genomic_DNA"/>
</dbReference>
<reference evidence="1 2" key="1">
    <citation type="submission" date="2018-11" db="EMBL/GenBank/DDBJ databases">
        <authorList>
            <consortium name="Pathogen Informatics"/>
        </authorList>
    </citation>
    <scope>NUCLEOTIDE SEQUENCE [LARGE SCALE GENOMIC DNA]</scope>
</reference>
<evidence type="ECO:0000313" key="2">
    <source>
        <dbReference type="Proteomes" id="UP000270094"/>
    </source>
</evidence>
<keyword evidence="2" id="KW-1185">Reference proteome</keyword>
<protein>
    <submittedName>
        <fullName evidence="1">Uncharacterized protein</fullName>
    </submittedName>
</protein>
<proteinExistence type="predicted"/>
<dbReference type="AlphaFoldDB" id="A0A3P7K094"/>
<sequence length="43" mass="4934">MLPTRNHSSCAKLKLRRRSSLEKALWMTTSGKNQTDQSNKSKN</sequence>
<accession>A0A3P7K094</accession>
<dbReference type="Proteomes" id="UP000270094">
    <property type="component" value="Unassembled WGS sequence"/>
</dbReference>